<organism evidence="3 4">
    <name type="scientific">Candidatus Roizmanbacteria bacterium RIFCSPHIGHO2_02_FULL_43_11</name>
    <dbReference type="NCBI Taxonomy" id="1802043"/>
    <lineage>
        <taxon>Bacteria</taxon>
        <taxon>Candidatus Roizmaniibacteriota</taxon>
    </lineage>
</organism>
<dbReference type="AlphaFoldDB" id="A0A1F7HEQ5"/>
<accession>A0A1F7HEQ5</accession>
<evidence type="ECO:0000256" key="1">
    <source>
        <dbReference type="ARBA" id="ARBA00006479"/>
    </source>
</evidence>
<gene>
    <name evidence="3" type="ORF">A3D08_00125</name>
</gene>
<sequence length="287" mass="31483">MQYIICDIGGTTTRIAQASEESLTMDPIFFPTEQDFTKELHLLKEHITSMHMNEPIHSMVVGLPGALSKDKSTLYKAPHLPDWNGRPLRDELSQAFQTPVFLESDAALVGLGEAVYGAGKGQRIVAYLTISTGVGGARIVDEKIDAATYGFEPGHQFIALPDLQGAYLPQCTVCPLPGHLEAFVGGEALHHRHEPGRLRDVLTDQEKTDAARYLAFGIYNMLMFWSPGIVVLGGGLIVHDVIDLDEVRKNLRIINSIIPELSLLVKGELRDVGGLYGGIAYMKKNTF</sequence>
<comment type="caution">
    <text evidence="3">The sequence shown here is derived from an EMBL/GenBank/DDBJ whole genome shotgun (WGS) entry which is preliminary data.</text>
</comment>
<evidence type="ECO:0000256" key="2">
    <source>
        <dbReference type="SAM" id="Phobius"/>
    </source>
</evidence>
<evidence type="ECO:0000313" key="4">
    <source>
        <dbReference type="Proteomes" id="UP000178098"/>
    </source>
</evidence>
<comment type="similarity">
    <text evidence="1">Belongs to the ROK (NagC/XylR) family.</text>
</comment>
<dbReference type="PANTHER" id="PTHR18964:SF149">
    <property type="entry name" value="BIFUNCTIONAL UDP-N-ACETYLGLUCOSAMINE 2-EPIMERASE_N-ACETYLMANNOSAMINE KINASE"/>
    <property type="match status" value="1"/>
</dbReference>
<dbReference type="InterPro" id="IPR000600">
    <property type="entry name" value="ROK"/>
</dbReference>
<protein>
    <recommendedName>
        <fullName evidence="5">Glucokinase</fullName>
    </recommendedName>
</protein>
<evidence type="ECO:0008006" key="5">
    <source>
        <dbReference type="Google" id="ProtNLM"/>
    </source>
</evidence>
<proteinExistence type="inferred from homology"/>
<dbReference type="PANTHER" id="PTHR18964">
    <property type="entry name" value="ROK (REPRESSOR, ORF, KINASE) FAMILY"/>
    <property type="match status" value="1"/>
</dbReference>
<dbReference type="Gene3D" id="3.30.420.40">
    <property type="match status" value="2"/>
</dbReference>
<dbReference type="Pfam" id="PF00480">
    <property type="entry name" value="ROK"/>
    <property type="match status" value="1"/>
</dbReference>
<name>A0A1F7HEQ5_9BACT</name>
<keyword evidence="2" id="KW-0812">Transmembrane</keyword>
<feature type="transmembrane region" description="Helical" evidence="2">
    <location>
        <begin position="222"/>
        <end position="242"/>
    </location>
</feature>
<dbReference type="InterPro" id="IPR043129">
    <property type="entry name" value="ATPase_NBD"/>
</dbReference>
<dbReference type="Proteomes" id="UP000178098">
    <property type="component" value="Unassembled WGS sequence"/>
</dbReference>
<dbReference type="CDD" id="cd23763">
    <property type="entry name" value="ASKHA_ATPase_ROK"/>
    <property type="match status" value="1"/>
</dbReference>
<reference evidence="3 4" key="1">
    <citation type="journal article" date="2016" name="Nat. Commun.">
        <title>Thousands of microbial genomes shed light on interconnected biogeochemical processes in an aquifer system.</title>
        <authorList>
            <person name="Anantharaman K."/>
            <person name="Brown C.T."/>
            <person name="Hug L.A."/>
            <person name="Sharon I."/>
            <person name="Castelle C.J."/>
            <person name="Probst A.J."/>
            <person name="Thomas B.C."/>
            <person name="Singh A."/>
            <person name="Wilkins M.J."/>
            <person name="Karaoz U."/>
            <person name="Brodie E.L."/>
            <person name="Williams K.H."/>
            <person name="Hubbard S.S."/>
            <person name="Banfield J.F."/>
        </authorList>
    </citation>
    <scope>NUCLEOTIDE SEQUENCE [LARGE SCALE GENOMIC DNA]</scope>
</reference>
<dbReference type="EMBL" id="MFZT01000040">
    <property type="protein sequence ID" value="OGK29708.1"/>
    <property type="molecule type" value="Genomic_DNA"/>
</dbReference>
<keyword evidence="2" id="KW-1133">Transmembrane helix</keyword>
<evidence type="ECO:0000313" key="3">
    <source>
        <dbReference type="EMBL" id="OGK29708.1"/>
    </source>
</evidence>
<keyword evidence="2" id="KW-0472">Membrane</keyword>
<dbReference type="SUPFAM" id="SSF53067">
    <property type="entry name" value="Actin-like ATPase domain"/>
    <property type="match status" value="1"/>
</dbReference>